<dbReference type="EMBL" id="SIHI01000001">
    <property type="protein sequence ID" value="TWT57279.1"/>
    <property type="molecule type" value="Genomic_DNA"/>
</dbReference>
<dbReference type="Proteomes" id="UP000317243">
    <property type="component" value="Unassembled WGS sequence"/>
</dbReference>
<reference evidence="1 2" key="1">
    <citation type="submission" date="2019-02" db="EMBL/GenBank/DDBJ databases">
        <title>Deep-cultivation of Planctomycetes and their phenomic and genomic characterization uncovers novel biology.</title>
        <authorList>
            <person name="Wiegand S."/>
            <person name="Jogler M."/>
            <person name="Boedeker C."/>
            <person name="Pinto D."/>
            <person name="Vollmers J."/>
            <person name="Rivas-Marin E."/>
            <person name="Kohn T."/>
            <person name="Peeters S.H."/>
            <person name="Heuer A."/>
            <person name="Rast P."/>
            <person name="Oberbeckmann S."/>
            <person name="Bunk B."/>
            <person name="Jeske O."/>
            <person name="Meyerdierks A."/>
            <person name="Storesund J.E."/>
            <person name="Kallscheuer N."/>
            <person name="Luecker S."/>
            <person name="Lage O.M."/>
            <person name="Pohl T."/>
            <person name="Merkel B.J."/>
            <person name="Hornburger P."/>
            <person name="Mueller R.-W."/>
            <person name="Bruemmer F."/>
            <person name="Labrenz M."/>
            <person name="Spormann A.M."/>
            <person name="Op Den Camp H."/>
            <person name="Overmann J."/>
            <person name="Amann R."/>
            <person name="Jetten M.S.M."/>
            <person name="Mascher T."/>
            <person name="Medema M.H."/>
            <person name="Devos D.P."/>
            <person name="Kaster A.-K."/>
            <person name="Ovreas L."/>
            <person name="Rohde M."/>
            <person name="Galperin M.Y."/>
            <person name="Jogler C."/>
        </authorList>
    </citation>
    <scope>NUCLEOTIDE SEQUENCE [LARGE SCALE GENOMIC DNA]</scope>
    <source>
        <strain evidence="1 2">KOR42</strain>
    </source>
</reference>
<proteinExistence type="predicted"/>
<comment type="caution">
    <text evidence="1">The sequence shown here is derived from an EMBL/GenBank/DDBJ whole genome shotgun (WGS) entry which is preliminary data.</text>
</comment>
<dbReference type="AlphaFoldDB" id="A0A5C5X3X0"/>
<protein>
    <submittedName>
        <fullName evidence="1">Uncharacterized protein</fullName>
    </submittedName>
</protein>
<accession>A0A5C5X3X0</accession>
<dbReference type="RefSeq" id="WP_146507132.1">
    <property type="nucleotide sequence ID" value="NZ_SIHI01000001.1"/>
</dbReference>
<keyword evidence="2" id="KW-1185">Reference proteome</keyword>
<organism evidence="1 2">
    <name type="scientific">Thalassoglobus neptunius</name>
    <dbReference type="NCBI Taxonomy" id="1938619"/>
    <lineage>
        <taxon>Bacteria</taxon>
        <taxon>Pseudomonadati</taxon>
        <taxon>Planctomycetota</taxon>
        <taxon>Planctomycetia</taxon>
        <taxon>Planctomycetales</taxon>
        <taxon>Planctomycetaceae</taxon>
        <taxon>Thalassoglobus</taxon>
    </lineage>
</organism>
<sequence>MTTYIRSLFVLTICAFSQLGFGEDPVRLLLETSNFDGPFIHGISNDGKYLAALPFEVARNTEGDVQFGLVPQQEKINGHTWIGAKLWPIFDIESTDIAVLISQTYEPPEEKENPFRKKLQPGFEMSLFPRVLEEGIVRFPTVSEKGAINDHGRVTNVWFGPPGSLFVTAINQQTHLNRLGSVEIDSKKMRDLMIDRVAGPNSRTPFTETFFSDGRGYFDTWNLRIYRYGNRSEQRTDIPKFFAKMAHASNQRVTLGPDEDCWLASYPEGVMLWDLTGKKMLKSTTFDLSVFPSDQGLRYATMLSKDRAAILRKEPYEWIELFLVDLNSGEVLDSRRIEDFQPLVNLDRRLLVANSGNHVCLLAENAKEMSDGVFCFKIADDKLHGPWRLQDPENNEPIEHVLNMVVAKDAPVMAFETKGRNYNGPMPEKPRIFAVDLNALTSQPPQE</sequence>
<evidence type="ECO:0000313" key="2">
    <source>
        <dbReference type="Proteomes" id="UP000317243"/>
    </source>
</evidence>
<name>A0A5C5X3X0_9PLAN</name>
<gene>
    <name evidence="1" type="ORF">KOR42_06380</name>
</gene>
<evidence type="ECO:0000313" key="1">
    <source>
        <dbReference type="EMBL" id="TWT57279.1"/>
    </source>
</evidence>
<dbReference type="SUPFAM" id="SSF63829">
    <property type="entry name" value="Calcium-dependent phosphotriesterase"/>
    <property type="match status" value="1"/>
</dbReference>